<dbReference type="PROSITE" id="PS51160">
    <property type="entry name" value="ACYLPHOSPHATASE_3"/>
    <property type="match status" value="1"/>
</dbReference>
<dbReference type="InterPro" id="IPR036046">
    <property type="entry name" value="Acylphosphatase-like_dom_sf"/>
</dbReference>
<feature type="domain" description="Acylphosphatase-like" evidence="6">
    <location>
        <begin position="11"/>
        <end position="100"/>
    </location>
</feature>
<proteinExistence type="inferred from homology"/>
<evidence type="ECO:0000313" key="8">
    <source>
        <dbReference type="Proteomes" id="UP000831684"/>
    </source>
</evidence>
<dbReference type="GO" id="GO:0003998">
    <property type="term" value="F:acylphosphatase activity"/>
    <property type="evidence" value="ECO:0007669"/>
    <property type="project" value="UniProtKB-EC"/>
</dbReference>
<dbReference type="SUPFAM" id="SSF54975">
    <property type="entry name" value="Acylphosphatase/BLUF domain-like"/>
    <property type="match status" value="1"/>
</dbReference>
<dbReference type="PANTHER" id="PTHR47268">
    <property type="entry name" value="ACYLPHOSPHATASE"/>
    <property type="match status" value="1"/>
</dbReference>
<evidence type="ECO:0000256" key="4">
    <source>
        <dbReference type="PROSITE-ProRule" id="PRU00520"/>
    </source>
</evidence>
<dbReference type="InterPro" id="IPR001792">
    <property type="entry name" value="Acylphosphatase-like_dom"/>
</dbReference>
<evidence type="ECO:0000256" key="2">
    <source>
        <dbReference type="ARBA" id="ARBA00012150"/>
    </source>
</evidence>
<dbReference type="EC" id="3.6.1.7" evidence="2 4"/>
<dbReference type="Pfam" id="PF00708">
    <property type="entry name" value="Acylphosphatase"/>
    <property type="match status" value="1"/>
</dbReference>
<dbReference type="InterPro" id="IPR020456">
    <property type="entry name" value="Acylphosphatase"/>
</dbReference>
<dbReference type="KEGG" id="apol:K9D25_17490"/>
<protein>
    <recommendedName>
        <fullName evidence="2 4">acylphosphatase</fullName>
        <ecNumber evidence="2 4">3.6.1.7</ecNumber>
    </recommendedName>
</protein>
<feature type="active site" evidence="4">
    <location>
        <position position="44"/>
    </location>
</feature>
<accession>A0A9E6ZU41</accession>
<sequence>MLDFIMSTVTVTRLFIRGRVQGVGYRAWLAREAGRQDLSGWVRNRKDGCVEALILAPSATLAAFIALCRIGPTAAHVTDIDTQDETIPASDAENGFTVRPTV</sequence>
<evidence type="ECO:0000256" key="3">
    <source>
        <dbReference type="ARBA" id="ARBA00047645"/>
    </source>
</evidence>
<feature type="active site" evidence="4">
    <location>
        <position position="26"/>
    </location>
</feature>
<gene>
    <name evidence="7" type="ORF">K9D25_17490</name>
</gene>
<comment type="similarity">
    <text evidence="1 5">Belongs to the acylphosphatase family.</text>
</comment>
<comment type="catalytic activity">
    <reaction evidence="3 4">
        <text>an acyl phosphate + H2O = a carboxylate + phosphate + H(+)</text>
        <dbReference type="Rhea" id="RHEA:14965"/>
        <dbReference type="ChEBI" id="CHEBI:15377"/>
        <dbReference type="ChEBI" id="CHEBI:15378"/>
        <dbReference type="ChEBI" id="CHEBI:29067"/>
        <dbReference type="ChEBI" id="CHEBI:43474"/>
        <dbReference type="ChEBI" id="CHEBI:59918"/>
        <dbReference type="EC" id="3.6.1.7"/>
    </reaction>
</comment>
<evidence type="ECO:0000313" key="7">
    <source>
        <dbReference type="EMBL" id="UOK70501.1"/>
    </source>
</evidence>
<dbReference type="Gene3D" id="3.30.70.100">
    <property type="match status" value="1"/>
</dbReference>
<keyword evidence="4" id="KW-0378">Hydrolase</keyword>
<dbReference type="EMBL" id="CP083239">
    <property type="protein sequence ID" value="UOK70501.1"/>
    <property type="molecule type" value="Genomic_DNA"/>
</dbReference>
<dbReference type="PANTHER" id="PTHR47268:SF4">
    <property type="entry name" value="ACYLPHOSPHATASE"/>
    <property type="match status" value="1"/>
</dbReference>
<dbReference type="AlphaFoldDB" id="A0A9E6ZU41"/>
<name>A0A9E6ZU41_9HYPH</name>
<dbReference type="NCBIfam" id="NF010996">
    <property type="entry name" value="PRK14421.1"/>
    <property type="match status" value="1"/>
</dbReference>
<organism evidence="7 8">
    <name type="scientific">Ancylobacter polymorphus</name>
    <dbReference type="NCBI Taxonomy" id="223390"/>
    <lineage>
        <taxon>Bacteria</taxon>
        <taxon>Pseudomonadati</taxon>
        <taxon>Pseudomonadota</taxon>
        <taxon>Alphaproteobacteria</taxon>
        <taxon>Hyphomicrobiales</taxon>
        <taxon>Xanthobacteraceae</taxon>
        <taxon>Ancylobacter</taxon>
    </lineage>
</organism>
<reference evidence="7" key="1">
    <citation type="submission" date="2021-09" db="EMBL/GenBank/DDBJ databases">
        <title>Network and meta-omics reveal the key degrader and cooperation patterns in an efficient 1,4-dioxane-degrading microbial community.</title>
        <authorList>
            <person name="Dai C."/>
        </authorList>
    </citation>
    <scope>NUCLEOTIDE SEQUENCE</scope>
    <source>
        <strain evidence="7">ZM13</strain>
    </source>
</reference>
<evidence type="ECO:0000259" key="6">
    <source>
        <dbReference type="PROSITE" id="PS51160"/>
    </source>
</evidence>
<dbReference type="RefSeq" id="WP_244376895.1">
    <property type="nucleotide sequence ID" value="NZ_CP083239.1"/>
</dbReference>
<evidence type="ECO:0000256" key="5">
    <source>
        <dbReference type="RuleBase" id="RU004168"/>
    </source>
</evidence>
<dbReference type="Proteomes" id="UP000831684">
    <property type="component" value="Chromosome"/>
</dbReference>
<evidence type="ECO:0000256" key="1">
    <source>
        <dbReference type="ARBA" id="ARBA00005614"/>
    </source>
</evidence>